<keyword evidence="1 3" id="KW-0378">Hydrolase</keyword>
<name>A0ABV8RQ93_9SPHN</name>
<keyword evidence="4" id="KW-1185">Reference proteome</keyword>
<evidence type="ECO:0000256" key="1">
    <source>
        <dbReference type="ARBA" id="ARBA00022801"/>
    </source>
</evidence>
<sequence length="321" mass="34136">MTEPSTRHLVNPDFLPVIDALPFRTFDHETLHQARAESGERFRALGEPVIAPQVRTVAGPGGDLELYCFDPAPGTSGRAALLHVHGGGMFLGSAREMASGPAGISAALGIPVVSVEYRLAPEAPFPAPQDDCLAALRWMSENAEELGIDSARIGILGESAGGGLAAATALMARDTGGPALAAQILVYPMLDHRTGGDDCAWRNRTTGEFVWTRSSNRFGWEALQGSYQVDDARKGWFSPALADDLSGLPPTVILTGSLDLFFDEDLDYARRLVDAGVPVELHSYPGAIHGFNIMPESSVSQAFARDMLGAASRLLGLEPRA</sequence>
<feature type="domain" description="Alpha/beta hydrolase fold-3" evidence="2">
    <location>
        <begin position="81"/>
        <end position="291"/>
    </location>
</feature>
<evidence type="ECO:0000313" key="4">
    <source>
        <dbReference type="Proteomes" id="UP001595828"/>
    </source>
</evidence>
<dbReference type="Pfam" id="PF07859">
    <property type="entry name" value="Abhydrolase_3"/>
    <property type="match status" value="1"/>
</dbReference>
<proteinExistence type="predicted"/>
<dbReference type="GO" id="GO:0016787">
    <property type="term" value="F:hydrolase activity"/>
    <property type="evidence" value="ECO:0007669"/>
    <property type="project" value="UniProtKB-KW"/>
</dbReference>
<dbReference type="InterPro" id="IPR013094">
    <property type="entry name" value="AB_hydrolase_3"/>
</dbReference>
<accession>A0ABV8RQ93</accession>
<dbReference type="PANTHER" id="PTHR48081">
    <property type="entry name" value="AB HYDROLASE SUPERFAMILY PROTEIN C4A8.06C"/>
    <property type="match status" value="1"/>
</dbReference>
<evidence type="ECO:0000313" key="3">
    <source>
        <dbReference type="EMBL" id="MFC4295560.1"/>
    </source>
</evidence>
<evidence type="ECO:0000259" key="2">
    <source>
        <dbReference type="Pfam" id="PF07859"/>
    </source>
</evidence>
<dbReference type="PANTHER" id="PTHR48081:SF8">
    <property type="entry name" value="ALPHA_BETA HYDROLASE FOLD-3 DOMAIN-CONTAINING PROTEIN-RELATED"/>
    <property type="match status" value="1"/>
</dbReference>
<organism evidence="3 4">
    <name type="scientific">Novosphingobium tardum</name>
    <dbReference type="NCBI Taxonomy" id="1538021"/>
    <lineage>
        <taxon>Bacteria</taxon>
        <taxon>Pseudomonadati</taxon>
        <taxon>Pseudomonadota</taxon>
        <taxon>Alphaproteobacteria</taxon>
        <taxon>Sphingomonadales</taxon>
        <taxon>Sphingomonadaceae</taxon>
        <taxon>Novosphingobium</taxon>
    </lineage>
</organism>
<dbReference type="InterPro" id="IPR029058">
    <property type="entry name" value="AB_hydrolase_fold"/>
</dbReference>
<dbReference type="InterPro" id="IPR050300">
    <property type="entry name" value="GDXG_lipolytic_enzyme"/>
</dbReference>
<gene>
    <name evidence="3" type="ORF">ACFO0A_10890</name>
</gene>
<dbReference type="SUPFAM" id="SSF53474">
    <property type="entry name" value="alpha/beta-Hydrolases"/>
    <property type="match status" value="1"/>
</dbReference>
<dbReference type="RefSeq" id="WP_379539030.1">
    <property type="nucleotide sequence ID" value="NZ_JBHSDR010000006.1"/>
</dbReference>
<dbReference type="EMBL" id="JBHSDR010000006">
    <property type="protein sequence ID" value="MFC4295560.1"/>
    <property type="molecule type" value="Genomic_DNA"/>
</dbReference>
<dbReference type="Proteomes" id="UP001595828">
    <property type="component" value="Unassembled WGS sequence"/>
</dbReference>
<reference evidence="4" key="1">
    <citation type="journal article" date="2019" name="Int. J. Syst. Evol. Microbiol.">
        <title>The Global Catalogue of Microorganisms (GCM) 10K type strain sequencing project: providing services to taxonomists for standard genome sequencing and annotation.</title>
        <authorList>
            <consortium name="The Broad Institute Genomics Platform"/>
            <consortium name="The Broad Institute Genome Sequencing Center for Infectious Disease"/>
            <person name="Wu L."/>
            <person name="Ma J."/>
        </authorList>
    </citation>
    <scope>NUCLEOTIDE SEQUENCE [LARGE SCALE GENOMIC DNA]</scope>
    <source>
        <strain evidence="4">CGMCC 1.12989</strain>
    </source>
</reference>
<comment type="caution">
    <text evidence="3">The sequence shown here is derived from an EMBL/GenBank/DDBJ whole genome shotgun (WGS) entry which is preliminary data.</text>
</comment>
<dbReference type="Gene3D" id="3.40.50.1820">
    <property type="entry name" value="alpha/beta hydrolase"/>
    <property type="match status" value="1"/>
</dbReference>
<protein>
    <submittedName>
        <fullName evidence="3">Alpha/beta hydrolase</fullName>
    </submittedName>
</protein>